<accession>A0ACC3MJC7</accession>
<evidence type="ECO:0000313" key="2">
    <source>
        <dbReference type="Proteomes" id="UP001281147"/>
    </source>
</evidence>
<evidence type="ECO:0000313" key="1">
    <source>
        <dbReference type="EMBL" id="KAK3691476.1"/>
    </source>
</evidence>
<gene>
    <name evidence="1" type="primary">FMP52_2</name>
    <name evidence="1" type="ORF">LTR37_018673</name>
</gene>
<dbReference type="Proteomes" id="UP001281147">
    <property type="component" value="Unassembled WGS sequence"/>
</dbReference>
<dbReference type="EMBL" id="JAUTXU010000266">
    <property type="protein sequence ID" value="KAK3691476.1"/>
    <property type="molecule type" value="Genomic_DNA"/>
</dbReference>
<keyword evidence="2" id="KW-1185">Reference proteome</keyword>
<reference evidence="1" key="1">
    <citation type="submission" date="2023-07" db="EMBL/GenBank/DDBJ databases">
        <title>Black Yeasts Isolated from many extreme environments.</title>
        <authorList>
            <person name="Coleine C."/>
            <person name="Stajich J.E."/>
            <person name="Selbmann L."/>
        </authorList>
    </citation>
    <scope>NUCLEOTIDE SEQUENCE</scope>
    <source>
        <strain evidence="1">CCFEE 5714</strain>
    </source>
</reference>
<proteinExistence type="predicted"/>
<comment type="caution">
    <text evidence="1">The sequence shown here is derived from an EMBL/GenBank/DDBJ whole genome shotgun (WGS) entry which is preliminary data.</text>
</comment>
<name>A0ACC3MJC7_9PEZI</name>
<organism evidence="1 2">
    <name type="scientific">Vermiconidia calcicola</name>
    <dbReference type="NCBI Taxonomy" id="1690605"/>
    <lineage>
        <taxon>Eukaryota</taxon>
        <taxon>Fungi</taxon>
        <taxon>Dikarya</taxon>
        <taxon>Ascomycota</taxon>
        <taxon>Pezizomycotina</taxon>
        <taxon>Dothideomycetes</taxon>
        <taxon>Dothideomycetidae</taxon>
        <taxon>Mycosphaerellales</taxon>
        <taxon>Extremaceae</taxon>
        <taxon>Vermiconidia</taxon>
    </lineage>
</organism>
<sequence>MAAGSNIFTTLSKNPQVRTMFAYSRKELPMSEKLKPLRSEDTASWPKQYPSGAEVFISALGTTRGQAGSFENQRKIDYDLNLELAKAAKEAGTKAYVLVSSGGSSSSSMFGYMKMVSEDRHDQLPEEILQQVNKCANGFDCLQKGELEDAVKNLGFEHCVILRPGLLVGARSDTRMAEAAMRSVANVAGSVSGNKLKDFWAQDADVVARAAVRAGLDCIEGKENEKIRVLDQADIVRLGRTEWKD</sequence>
<protein>
    <submittedName>
        <fullName evidence="1">Protein fmp52, mitochondrial</fullName>
    </submittedName>
</protein>